<accession>A0A1M6EDP1</accession>
<reference evidence="3" key="1">
    <citation type="submission" date="2016-11" db="EMBL/GenBank/DDBJ databases">
        <authorList>
            <person name="Varghese N."/>
            <person name="Submissions S."/>
        </authorList>
    </citation>
    <scope>NUCLEOTIDE SEQUENCE [LARGE SCALE GENOMIC DNA]</scope>
    <source>
        <strain evidence="3">DSM 16219</strain>
    </source>
</reference>
<evidence type="ECO:0000313" key="2">
    <source>
        <dbReference type="EMBL" id="SHI83627.1"/>
    </source>
</evidence>
<gene>
    <name evidence="2" type="ORF">SAMN02745216_00630</name>
</gene>
<dbReference type="EMBL" id="FQZU01000002">
    <property type="protein sequence ID" value="SHI83627.1"/>
    <property type="molecule type" value="Genomic_DNA"/>
</dbReference>
<sequence length="636" mass="70316">MKYIIYNIIILKIILPLFAWCFLCLLINAAYAEPIIGNLLPERSAPSPVVVKDADSLPKAVPNTGAHRIKFSCTVFSPNENCSIKSVRALMGHTATFQDVYLRSDPRHTLPSGEGRYTGSLLVDSLADCGTYWTPLRAEDSAGAQGQGMTRFTVVFHRPDDFPAIGSSEFKTLLERAGDSNFAPGNVIQVLADGPAALAKRMELIEQATRQINLQSYTFDKDAAQGALMELLLKKAKQGVEVNIILNAGSQLPTSPSGALRLELDELVGKWLESAEKKLSTNKPGEFVVKNFLSKSPGRGVNLILVSSKDLAQRHNARKGPPDHWLTRVLEDKGVISPDRSPPWDIREIFKGPGGLPALPLLDHAVHEKILVVDGARAIVGGRNLEDQYFDAWTDLDLYLEGPVVDQIQGGFLYNYRELGRTNPEVRPPMDLTVRNQVTGSQEAMFVQSKPWDKDYAALYALIQSIRASEKSLYITSQYLSLSQSLLCDAIMDAAGRGVDVRILTNSYETSSQLYFSAGYFISLNNMQDLLDAGARIYTVNGEPGDKGAPYCHSKEYLFDSKMAAVGSFNLSLRSSYIESENLTFVDDAAICLDREKDFLQRIGNPATEITAGELAQQKIKYKNRLEIAWYLDLLF</sequence>
<dbReference type="PROSITE" id="PS50035">
    <property type="entry name" value="PLD"/>
    <property type="match status" value="2"/>
</dbReference>
<feature type="domain" description="PLD phosphodiesterase" evidence="1">
    <location>
        <begin position="362"/>
        <end position="389"/>
    </location>
</feature>
<dbReference type="GO" id="GO:0032049">
    <property type="term" value="P:cardiolipin biosynthetic process"/>
    <property type="evidence" value="ECO:0007669"/>
    <property type="project" value="UniProtKB-ARBA"/>
</dbReference>
<dbReference type="STRING" id="1121393.SAMN02745216_00630"/>
<dbReference type="AlphaFoldDB" id="A0A1M6EDP1"/>
<organism evidence="2 3">
    <name type="scientific">Desulfatibacillum alkenivorans DSM 16219</name>
    <dbReference type="NCBI Taxonomy" id="1121393"/>
    <lineage>
        <taxon>Bacteria</taxon>
        <taxon>Pseudomonadati</taxon>
        <taxon>Thermodesulfobacteriota</taxon>
        <taxon>Desulfobacteria</taxon>
        <taxon>Desulfobacterales</taxon>
        <taxon>Desulfatibacillaceae</taxon>
        <taxon>Desulfatibacillum</taxon>
    </lineage>
</organism>
<evidence type="ECO:0000259" key="1">
    <source>
        <dbReference type="PROSITE" id="PS50035"/>
    </source>
</evidence>
<keyword evidence="3" id="KW-1185">Reference proteome</keyword>
<dbReference type="InterPro" id="IPR025202">
    <property type="entry name" value="PLD-like_dom"/>
</dbReference>
<dbReference type="GO" id="GO:0030572">
    <property type="term" value="F:phosphatidyltransferase activity"/>
    <property type="evidence" value="ECO:0007669"/>
    <property type="project" value="UniProtKB-ARBA"/>
</dbReference>
<dbReference type="PANTHER" id="PTHR21248">
    <property type="entry name" value="CARDIOLIPIN SYNTHASE"/>
    <property type="match status" value="1"/>
</dbReference>
<dbReference type="Proteomes" id="UP000183994">
    <property type="component" value="Unassembled WGS sequence"/>
</dbReference>
<feature type="domain" description="PLD phosphodiesterase" evidence="1">
    <location>
        <begin position="553"/>
        <end position="575"/>
    </location>
</feature>
<dbReference type="SMART" id="SM00155">
    <property type="entry name" value="PLDc"/>
    <property type="match status" value="2"/>
</dbReference>
<proteinExistence type="predicted"/>
<dbReference type="Pfam" id="PF13091">
    <property type="entry name" value="PLDc_2"/>
    <property type="match status" value="1"/>
</dbReference>
<dbReference type="SUPFAM" id="SSF56024">
    <property type="entry name" value="Phospholipase D/nuclease"/>
    <property type="match status" value="2"/>
</dbReference>
<evidence type="ECO:0000313" key="3">
    <source>
        <dbReference type="Proteomes" id="UP000183994"/>
    </source>
</evidence>
<name>A0A1M6EDP1_9BACT</name>
<dbReference type="Gene3D" id="3.30.870.10">
    <property type="entry name" value="Endonuclease Chain A"/>
    <property type="match status" value="2"/>
</dbReference>
<dbReference type="InterPro" id="IPR001736">
    <property type="entry name" value="PLipase_D/transphosphatidylase"/>
</dbReference>
<dbReference type="PANTHER" id="PTHR21248:SF12">
    <property type="entry name" value="CARDIOLIPIN SYNTHASE C"/>
    <property type="match status" value="1"/>
</dbReference>
<protein>
    <submittedName>
        <fullName evidence="2">PLD-like domain-containing protein</fullName>
    </submittedName>
</protein>